<comment type="similarity">
    <text evidence="2">Belongs to the mitochondrial carrier (TC 2.A.29) family.</text>
</comment>
<keyword evidence="5" id="KW-0802">TPR repeat</keyword>
<gene>
    <name evidence="10" type="ORF">DC041_0000069</name>
</gene>
<dbReference type="Gene3D" id="1.50.40.10">
    <property type="entry name" value="Mitochondrial carrier domain"/>
    <property type="match status" value="1"/>
</dbReference>
<feature type="compositionally biased region" description="Basic and acidic residues" evidence="8">
    <location>
        <begin position="412"/>
        <end position="422"/>
    </location>
</feature>
<feature type="compositionally biased region" description="Polar residues" evidence="8">
    <location>
        <begin position="423"/>
        <end position="437"/>
    </location>
</feature>
<dbReference type="GO" id="GO:0070062">
    <property type="term" value="C:extracellular exosome"/>
    <property type="evidence" value="ECO:0007669"/>
    <property type="project" value="TreeGrafter"/>
</dbReference>
<proteinExistence type="inferred from homology"/>
<dbReference type="GO" id="GO:0016020">
    <property type="term" value="C:membrane"/>
    <property type="evidence" value="ECO:0007669"/>
    <property type="project" value="UniProtKB-SubCell"/>
</dbReference>
<keyword evidence="11" id="KW-1185">Reference proteome</keyword>
<dbReference type="GO" id="GO:0060271">
    <property type="term" value="P:cilium assembly"/>
    <property type="evidence" value="ECO:0007669"/>
    <property type="project" value="TreeGrafter"/>
</dbReference>
<reference evidence="10 11" key="1">
    <citation type="journal article" date="2019" name="PLoS Pathog.">
        <title>Genome sequence of the bovine parasite Schistosoma bovis Tanzania.</title>
        <authorList>
            <person name="Oey H."/>
            <person name="Zakrzewski M."/>
            <person name="Gobert G."/>
            <person name="Gravermann K."/>
            <person name="Stoye J."/>
            <person name="Jones M."/>
            <person name="Mcmanus D."/>
            <person name="Krause L."/>
        </authorList>
    </citation>
    <scope>NUCLEOTIDE SEQUENCE [LARGE SCALE GENOMIC DNA]</scope>
    <source>
        <strain evidence="10 11">TAN1997</strain>
    </source>
</reference>
<feature type="transmembrane region" description="Helical" evidence="9">
    <location>
        <begin position="38"/>
        <end position="56"/>
    </location>
</feature>
<dbReference type="GO" id="GO:0003341">
    <property type="term" value="P:cilium movement"/>
    <property type="evidence" value="ECO:0007669"/>
    <property type="project" value="TreeGrafter"/>
</dbReference>
<feature type="repeat" description="Solcar" evidence="7">
    <location>
        <begin position="33"/>
        <end position="122"/>
    </location>
</feature>
<comment type="subcellular location">
    <subcellularLocation>
        <location evidence="1">Membrane</location>
        <topology evidence="1">Multi-pass membrane protein</topology>
    </subcellularLocation>
</comment>
<feature type="transmembrane region" description="Helical" evidence="9">
    <location>
        <begin position="6"/>
        <end position="26"/>
    </location>
</feature>
<dbReference type="STRING" id="6184.A0A430Q5B3"/>
<comment type="caution">
    <text evidence="10">The sequence shown here is derived from an EMBL/GenBank/DDBJ whole genome shotgun (WGS) entry which is preliminary data.</text>
</comment>
<protein>
    <submittedName>
        <fullName evidence="10">Solute carrier family 25, member 20/29</fullName>
    </submittedName>
</protein>
<dbReference type="PANTHER" id="PTHR44314:SF1">
    <property type="entry name" value="CILIA- AND FLAGELLA-ASSOCIATED PROTEIN 70"/>
    <property type="match status" value="1"/>
</dbReference>
<keyword evidence="9" id="KW-1133">Transmembrane helix</keyword>
<keyword evidence="6 7" id="KW-0472">Membrane</keyword>
<dbReference type="Proteomes" id="UP000290809">
    <property type="component" value="Unassembled WGS sequence"/>
</dbReference>
<dbReference type="InterPro" id="IPR018108">
    <property type="entry name" value="MCP_transmembrane"/>
</dbReference>
<dbReference type="InterPro" id="IPR023395">
    <property type="entry name" value="MCP_dom_sf"/>
</dbReference>
<feature type="region of interest" description="Disordered" evidence="8">
    <location>
        <begin position="399"/>
        <end position="437"/>
    </location>
</feature>
<accession>A0A430Q5B3</accession>
<evidence type="ECO:0000256" key="7">
    <source>
        <dbReference type="PROSITE-ProRule" id="PRU00282"/>
    </source>
</evidence>
<keyword evidence="3 7" id="KW-0812">Transmembrane</keyword>
<keyword evidence="4" id="KW-0677">Repeat</keyword>
<evidence type="ECO:0000256" key="8">
    <source>
        <dbReference type="SAM" id="MobiDB-lite"/>
    </source>
</evidence>
<organism evidence="10 11">
    <name type="scientific">Schistosoma bovis</name>
    <name type="common">Blood fluke</name>
    <dbReference type="NCBI Taxonomy" id="6184"/>
    <lineage>
        <taxon>Eukaryota</taxon>
        <taxon>Metazoa</taxon>
        <taxon>Spiralia</taxon>
        <taxon>Lophotrochozoa</taxon>
        <taxon>Platyhelminthes</taxon>
        <taxon>Trematoda</taxon>
        <taxon>Digenea</taxon>
        <taxon>Strigeidida</taxon>
        <taxon>Schistosomatoidea</taxon>
        <taxon>Schistosomatidae</taxon>
        <taxon>Schistosoma</taxon>
    </lineage>
</organism>
<evidence type="ECO:0000256" key="3">
    <source>
        <dbReference type="ARBA" id="ARBA00022692"/>
    </source>
</evidence>
<dbReference type="GO" id="GO:0031514">
    <property type="term" value="C:motile cilium"/>
    <property type="evidence" value="ECO:0007669"/>
    <property type="project" value="TreeGrafter"/>
</dbReference>
<evidence type="ECO:0000256" key="9">
    <source>
        <dbReference type="SAM" id="Phobius"/>
    </source>
</evidence>
<dbReference type="AlphaFoldDB" id="A0A430Q5B3"/>
<evidence type="ECO:0000313" key="11">
    <source>
        <dbReference type="Proteomes" id="UP000290809"/>
    </source>
</evidence>
<name>A0A430Q5B3_SCHBO</name>
<dbReference type="PANTHER" id="PTHR44314">
    <property type="entry name" value="CILIA- AND FLAGELLA-ASSOCIATED PROTEIN 70"/>
    <property type="match status" value="1"/>
</dbReference>
<dbReference type="InterPro" id="IPR052628">
    <property type="entry name" value="CFAP70"/>
</dbReference>
<evidence type="ECO:0000256" key="6">
    <source>
        <dbReference type="ARBA" id="ARBA00023136"/>
    </source>
</evidence>
<evidence type="ECO:0000256" key="2">
    <source>
        <dbReference type="ARBA" id="ARBA00006375"/>
    </source>
</evidence>
<feature type="repeat" description="Solcar" evidence="7">
    <location>
        <begin position="133"/>
        <end position="219"/>
    </location>
</feature>
<evidence type="ECO:0000256" key="4">
    <source>
        <dbReference type="ARBA" id="ARBA00022737"/>
    </source>
</evidence>
<dbReference type="Pfam" id="PF00153">
    <property type="entry name" value="Mito_carr"/>
    <property type="match status" value="2"/>
</dbReference>
<dbReference type="EMBL" id="QMKO01002658">
    <property type="protein sequence ID" value="RTG82888.1"/>
    <property type="molecule type" value="Genomic_DNA"/>
</dbReference>
<dbReference type="SUPFAM" id="SSF103506">
    <property type="entry name" value="Mitochondrial carrier"/>
    <property type="match status" value="1"/>
</dbReference>
<evidence type="ECO:0000313" key="10">
    <source>
        <dbReference type="EMBL" id="RTG82888.1"/>
    </source>
</evidence>
<evidence type="ECO:0000256" key="5">
    <source>
        <dbReference type="ARBA" id="ARBA00022803"/>
    </source>
</evidence>
<evidence type="ECO:0000256" key="1">
    <source>
        <dbReference type="ARBA" id="ARBA00004141"/>
    </source>
</evidence>
<sequence>MGAPIAGVAPVFAICFFGYNLGKQLFAKDPMDLRKHEILFAGMFSGIFSTAILAPGERIKCLLQVQSNAIGPLKYSGPVDVLRQLYREGGIRSIFKGTAATLLRDVPASGVYFLSYELMKDALRNPHSKNNELSVGKTLFAGGMAGIFNWLVAIPPDVLKSRLQSASEGVYPNGIRSVFSELIAKEGFLGLYRGMTPVMLRAFPANAPTVDILVSVDQPLLNDEVYEQLNIIYVNIESIQNVPETFHTKDHYTFVAALPLITSSENIENAIISNKGYLKSPSDAEYISTSFRWPAPGSARSFADIMQTRYSPSFLNDQMASSFPEITLALNKKEDGDFPIGQYSTLRNSANSVKNKVVWNQQHRRLLNRTSQLKQVLTLDYVRGAYKIYPFNQKEYEEKTTGRSASALEAETGERSEIERQKSNLTPNTINEQPTDQVQNTEAQQYLDAQSFIMLEFRLEKPLVKKRTLEEIDQKVSTYITEKQPVVKRHTTAEKAVKEYHKQIAEVANYLLMEVMFSDLIQTDQLPVDHECAEQMKHELYYSLNTSGKYFAFKERLKFALFLRDLFVYLVDEMHIGLKKVFCTRDFTKIPELNFFDPETLLRYAREAEQNQMYDWAVKYYRVS</sequence>
<dbReference type="PROSITE" id="PS50920">
    <property type="entry name" value="SOLCAR"/>
    <property type="match status" value="2"/>
</dbReference>